<evidence type="ECO:0000313" key="12">
    <source>
        <dbReference type="EMBL" id="GFS45455.1"/>
    </source>
</evidence>
<keyword evidence="3" id="KW-0677">Repeat</keyword>
<evidence type="ECO:0000259" key="11">
    <source>
        <dbReference type="PROSITE" id="PS50119"/>
    </source>
</evidence>
<feature type="region of interest" description="Disordered" evidence="10">
    <location>
        <begin position="178"/>
        <end position="209"/>
    </location>
</feature>
<comment type="caution">
    <text evidence="12">The sequence shown here is derived from an EMBL/GenBank/DDBJ whole genome shotgun (WGS) entry which is preliminary data.</text>
</comment>
<comment type="subcellular location">
    <subcellularLocation>
        <location evidence="1">Nucleus</location>
    </subcellularLocation>
</comment>
<feature type="region of interest" description="Disordered" evidence="10">
    <location>
        <begin position="67"/>
        <end position="98"/>
    </location>
</feature>
<dbReference type="GO" id="GO:0008270">
    <property type="term" value="F:zinc ion binding"/>
    <property type="evidence" value="ECO:0007669"/>
    <property type="project" value="UniProtKB-KW"/>
</dbReference>
<evidence type="ECO:0000256" key="8">
    <source>
        <dbReference type="ARBA" id="ARBA00023242"/>
    </source>
</evidence>
<sequence length="237" mass="25339">MKIQCTACMAEAKVLCCADDAALCLGCAEKVPAANNLARKHRRVPLSSSSSRMPKCDICQRESAMEEVKESDAETEKTGAASSDCSNDNSTREGLSTEDAEQRLAILKGPRKSQGLSWPPLVRPLKCDVAIHTGSSCVSGHQRFLLTGVKVGLEATESGGSSSKGSLNKAEKLSSFRALPGRGDVVPSTGQFNEAASGHSNAGGSRPSRIPEWHLEEYYGSTSNLYESSEKRPKEFK</sequence>
<dbReference type="GO" id="GO:0005634">
    <property type="term" value="C:nucleus"/>
    <property type="evidence" value="ECO:0007669"/>
    <property type="project" value="UniProtKB-SubCell"/>
</dbReference>
<dbReference type="InterPro" id="IPR051979">
    <property type="entry name" value="B-box_zinc_finger"/>
</dbReference>
<organism evidence="12 13">
    <name type="scientific">Actinidia rufa</name>
    <dbReference type="NCBI Taxonomy" id="165716"/>
    <lineage>
        <taxon>Eukaryota</taxon>
        <taxon>Viridiplantae</taxon>
        <taxon>Streptophyta</taxon>
        <taxon>Embryophyta</taxon>
        <taxon>Tracheophyta</taxon>
        <taxon>Spermatophyta</taxon>
        <taxon>Magnoliopsida</taxon>
        <taxon>eudicotyledons</taxon>
        <taxon>Gunneridae</taxon>
        <taxon>Pentapetalae</taxon>
        <taxon>asterids</taxon>
        <taxon>Ericales</taxon>
        <taxon>Actinidiaceae</taxon>
        <taxon>Actinidia</taxon>
    </lineage>
</organism>
<dbReference type="PANTHER" id="PTHR31832:SF68">
    <property type="entry name" value="B-BOX ZINC FINGER PROTEIN 22"/>
    <property type="match status" value="1"/>
</dbReference>
<dbReference type="InterPro" id="IPR000315">
    <property type="entry name" value="Znf_B-box"/>
</dbReference>
<accession>A0A7J0E0Y7</accession>
<feature type="compositionally biased region" description="Basic and acidic residues" evidence="10">
    <location>
        <begin position="67"/>
        <end position="77"/>
    </location>
</feature>
<evidence type="ECO:0000256" key="4">
    <source>
        <dbReference type="ARBA" id="ARBA00022771"/>
    </source>
</evidence>
<keyword evidence="2" id="KW-0479">Metal-binding</keyword>
<protein>
    <submittedName>
        <fullName evidence="12">Light-regulated zinc finger protein 1</fullName>
    </submittedName>
</protein>
<dbReference type="EMBL" id="BJWL01000449">
    <property type="protein sequence ID" value="GFS45455.1"/>
    <property type="molecule type" value="Genomic_DNA"/>
</dbReference>
<evidence type="ECO:0000256" key="10">
    <source>
        <dbReference type="SAM" id="MobiDB-lite"/>
    </source>
</evidence>
<dbReference type="SMART" id="SM00336">
    <property type="entry name" value="BBOX"/>
    <property type="match status" value="1"/>
</dbReference>
<feature type="domain" description="B box-type" evidence="11">
    <location>
        <begin position="1"/>
        <end position="46"/>
    </location>
</feature>
<evidence type="ECO:0000256" key="3">
    <source>
        <dbReference type="ARBA" id="ARBA00022737"/>
    </source>
</evidence>
<dbReference type="AlphaFoldDB" id="A0A7J0E0Y7"/>
<evidence type="ECO:0000313" key="13">
    <source>
        <dbReference type="Proteomes" id="UP000585474"/>
    </source>
</evidence>
<gene>
    <name evidence="12" type="ORF">Acr_00g0096120</name>
</gene>
<keyword evidence="5" id="KW-0862">Zinc</keyword>
<dbReference type="InterPro" id="IPR049808">
    <property type="entry name" value="CONSTANS-like_Bbox1"/>
</dbReference>
<reference evidence="13" key="1">
    <citation type="submission" date="2019-07" db="EMBL/GenBank/DDBJ databases">
        <title>De Novo Assembly of kiwifruit Actinidia rufa.</title>
        <authorList>
            <person name="Sugita-Konishi S."/>
            <person name="Sato K."/>
            <person name="Mori E."/>
            <person name="Abe Y."/>
            <person name="Kisaki G."/>
            <person name="Hamano K."/>
            <person name="Suezawa K."/>
            <person name="Otani M."/>
            <person name="Fukuda T."/>
            <person name="Manabe T."/>
            <person name="Gomi K."/>
            <person name="Tabuchi M."/>
            <person name="Akimitsu K."/>
            <person name="Kataoka I."/>
        </authorList>
    </citation>
    <scope>NUCLEOTIDE SEQUENCE [LARGE SCALE GENOMIC DNA]</scope>
    <source>
        <strain evidence="13">cv. Fuchu</strain>
    </source>
</reference>
<keyword evidence="7" id="KW-0804">Transcription</keyword>
<evidence type="ECO:0000256" key="9">
    <source>
        <dbReference type="PROSITE-ProRule" id="PRU00024"/>
    </source>
</evidence>
<keyword evidence="6" id="KW-0805">Transcription regulation</keyword>
<dbReference type="PROSITE" id="PS50119">
    <property type="entry name" value="ZF_BBOX"/>
    <property type="match status" value="1"/>
</dbReference>
<keyword evidence="8" id="KW-0539">Nucleus</keyword>
<dbReference type="PANTHER" id="PTHR31832">
    <property type="entry name" value="B-BOX ZINC FINGER PROTEIN 22"/>
    <property type="match status" value="1"/>
</dbReference>
<dbReference type="GO" id="GO:0009640">
    <property type="term" value="P:photomorphogenesis"/>
    <property type="evidence" value="ECO:0007669"/>
    <property type="project" value="TreeGrafter"/>
</dbReference>
<evidence type="ECO:0000256" key="5">
    <source>
        <dbReference type="ARBA" id="ARBA00022833"/>
    </source>
</evidence>
<dbReference type="CDD" id="cd19821">
    <property type="entry name" value="Bbox1_BBX-like"/>
    <property type="match status" value="1"/>
</dbReference>
<dbReference type="OrthoDB" id="153872at2759"/>
<evidence type="ECO:0000256" key="6">
    <source>
        <dbReference type="ARBA" id="ARBA00023015"/>
    </source>
</evidence>
<feature type="compositionally biased region" description="Polar residues" evidence="10">
    <location>
        <begin position="80"/>
        <end position="94"/>
    </location>
</feature>
<dbReference type="GO" id="GO:0006355">
    <property type="term" value="P:regulation of DNA-templated transcription"/>
    <property type="evidence" value="ECO:0007669"/>
    <property type="project" value="TreeGrafter"/>
</dbReference>
<keyword evidence="4 9" id="KW-0863">Zinc-finger</keyword>
<feature type="compositionally biased region" description="Polar residues" evidence="10">
    <location>
        <begin position="188"/>
        <end position="203"/>
    </location>
</feature>
<dbReference type="Proteomes" id="UP000585474">
    <property type="component" value="Unassembled WGS sequence"/>
</dbReference>
<evidence type="ECO:0000256" key="2">
    <source>
        <dbReference type="ARBA" id="ARBA00022723"/>
    </source>
</evidence>
<proteinExistence type="predicted"/>
<evidence type="ECO:0000256" key="7">
    <source>
        <dbReference type="ARBA" id="ARBA00023163"/>
    </source>
</evidence>
<keyword evidence="13" id="KW-1185">Reference proteome</keyword>
<name>A0A7J0E0Y7_9ERIC</name>
<evidence type="ECO:0000256" key="1">
    <source>
        <dbReference type="ARBA" id="ARBA00004123"/>
    </source>
</evidence>